<keyword evidence="5" id="KW-0325">Glycoprotein</keyword>
<dbReference type="Pfam" id="PF06702">
    <property type="entry name" value="Fam20C"/>
    <property type="match status" value="1"/>
</dbReference>
<comment type="similarity">
    <text evidence="2">Belongs to the FAM20 family.</text>
</comment>
<dbReference type="InterPro" id="IPR024869">
    <property type="entry name" value="FAM20"/>
</dbReference>
<evidence type="ECO:0000256" key="3">
    <source>
        <dbReference type="ARBA" id="ARBA00023034"/>
    </source>
</evidence>
<comment type="caution">
    <text evidence="7">The sequence shown here is derived from an EMBL/GenBank/DDBJ whole genome shotgun (WGS) entry which is preliminary data.</text>
</comment>
<gene>
    <name evidence="7" type="ORF">chiPu_0024679</name>
</gene>
<evidence type="ECO:0000259" key="6">
    <source>
        <dbReference type="Pfam" id="PF06702"/>
    </source>
</evidence>
<evidence type="ECO:0000313" key="7">
    <source>
        <dbReference type="EMBL" id="GCC40582.1"/>
    </source>
</evidence>
<keyword evidence="3" id="KW-0333">Golgi apparatus</keyword>
<feature type="non-terminal residue" evidence="7">
    <location>
        <position position="1"/>
    </location>
</feature>
<dbReference type="GO" id="GO:0016773">
    <property type="term" value="F:phosphotransferase activity, alcohol group as acceptor"/>
    <property type="evidence" value="ECO:0007669"/>
    <property type="project" value="TreeGrafter"/>
</dbReference>
<dbReference type="PANTHER" id="PTHR12450:SF22">
    <property type="entry name" value="EXTRACELLULAR SERINE_THREONINE PROTEIN CG31145"/>
    <property type="match status" value="1"/>
</dbReference>
<keyword evidence="8" id="KW-1185">Reference proteome</keyword>
<name>A0A401TD80_CHIPU</name>
<comment type="subcellular location">
    <subcellularLocation>
        <location evidence="1">Golgi apparatus</location>
    </subcellularLocation>
</comment>
<organism evidence="7 8">
    <name type="scientific">Chiloscyllium punctatum</name>
    <name type="common">Brownbanded bambooshark</name>
    <name type="synonym">Hemiscyllium punctatum</name>
    <dbReference type="NCBI Taxonomy" id="137246"/>
    <lineage>
        <taxon>Eukaryota</taxon>
        <taxon>Metazoa</taxon>
        <taxon>Chordata</taxon>
        <taxon>Craniata</taxon>
        <taxon>Vertebrata</taxon>
        <taxon>Chondrichthyes</taxon>
        <taxon>Elasmobranchii</taxon>
        <taxon>Galeomorphii</taxon>
        <taxon>Galeoidea</taxon>
        <taxon>Orectolobiformes</taxon>
        <taxon>Hemiscylliidae</taxon>
        <taxon>Chiloscyllium</taxon>
    </lineage>
</organism>
<dbReference type="PANTHER" id="PTHR12450">
    <property type="entry name" value="DENTIN MATRIX PROTEIN 4 PROTEIN FAM20"/>
    <property type="match status" value="1"/>
</dbReference>
<dbReference type="EMBL" id="BEZZ01043904">
    <property type="protein sequence ID" value="GCC40582.1"/>
    <property type="molecule type" value="Genomic_DNA"/>
</dbReference>
<dbReference type="InterPro" id="IPR009581">
    <property type="entry name" value="FAM20_C"/>
</dbReference>
<protein>
    <recommendedName>
        <fullName evidence="6">FAM20 C-terminal domain-containing protein</fullName>
    </recommendedName>
</protein>
<reference evidence="7 8" key="1">
    <citation type="journal article" date="2018" name="Nat. Ecol. Evol.">
        <title>Shark genomes provide insights into elasmobranch evolution and the origin of vertebrates.</title>
        <authorList>
            <person name="Hara Y"/>
            <person name="Yamaguchi K"/>
            <person name="Onimaru K"/>
            <person name="Kadota M"/>
            <person name="Koyanagi M"/>
            <person name="Keeley SD"/>
            <person name="Tatsumi K"/>
            <person name="Tanaka K"/>
            <person name="Motone F"/>
            <person name="Kageyama Y"/>
            <person name="Nozu R"/>
            <person name="Adachi N"/>
            <person name="Nishimura O"/>
            <person name="Nakagawa R"/>
            <person name="Tanegashima C"/>
            <person name="Kiyatake I"/>
            <person name="Matsumoto R"/>
            <person name="Murakumo K"/>
            <person name="Nishida K"/>
            <person name="Terakita A"/>
            <person name="Kuratani S"/>
            <person name="Sato K"/>
            <person name="Hyodo S Kuraku.S."/>
        </authorList>
    </citation>
    <scope>NUCLEOTIDE SEQUENCE [LARGE SCALE GENOMIC DNA]</scope>
</reference>
<dbReference type="Proteomes" id="UP000287033">
    <property type="component" value="Unassembled WGS sequence"/>
</dbReference>
<accession>A0A401TD80</accession>
<evidence type="ECO:0000256" key="2">
    <source>
        <dbReference type="ARBA" id="ARBA00006557"/>
    </source>
</evidence>
<proteinExistence type="inferred from homology"/>
<keyword evidence="4" id="KW-1015">Disulfide bond</keyword>
<evidence type="ECO:0000256" key="4">
    <source>
        <dbReference type="ARBA" id="ARBA00023157"/>
    </source>
</evidence>
<feature type="domain" description="FAM20 C-terminal" evidence="6">
    <location>
        <begin position="1"/>
        <end position="67"/>
    </location>
</feature>
<dbReference type="OrthoDB" id="8583677at2759"/>
<evidence type="ECO:0000256" key="5">
    <source>
        <dbReference type="ARBA" id="ARBA00023180"/>
    </source>
</evidence>
<evidence type="ECO:0000313" key="8">
    <source>
        <dbReference type="Proteomes" id="UP000287033"/>
    </source>
</evidence>
<dbReference type="AlphaFoldDB" id="A0A401TD80"/>
<evidence type="ECO:0000256" key="1">
    <source>
        <dbReference type="ARBA" id="ARBA00004555"/>
    </source>
</evidence>
<dbReference type="GO" id="GO:0005794">
    <property type="term" value="C:Golgi apparatus"/>
    <property type="evidence" value="ECO:0007669"/>
    <property type="project" value="UniProtKB-SubCell"/>
</dbReference>
<sequence length="79" mass="9119">IRRGTFLRLQLLATDHYKLSDVMWESLLSDSLTPILSEPHLTALNRRLDTILQTIRDCIQQHGEHTVLRNDLGAQRVSQ</sequence>
<dbReference type="STRING" id="137246.A0A401TD80"/>